<keyword evidence="1" id="KW-0472">Membrane</keyword>
<feature type="transmembrane region" description="Helical" evidence="1">
    <location>
        <begin position="84"/>
        <end position="105"/>
    </location>
</feature>
<comment type="caution">
    <text evidence="2">The sequence shown here is derived from an EMBL/GenBank/DDBJ whole genome shotgun (WGS) entry which is preliminary data.</text>
</comment>
<accession>A0ABV6QSD9</accession>
<organism evidence="2 3">
    <name type="scientific">Kribbella deserti</name>
    <dbReference type="NCBI Taxonomy" id="1926257"/>
    <lineage>
        <taxon>Bacteria</taxon>
        <taxon>Bacillati</taxon>
        <taxon>Actinomycetota</taxon>
        <taxon>Actinomycetes</taxon>
        <taxon>Propionibacteriales</taxon>
        <taxon>Kribbellaceae</taxon>
        <taxon>Kribbella</taxon>
    </lineage>
</organism>
<reference evidence="2 3" key="1">
    <citation type="submission" date="2024-09" db="EMBL/GenBank/DDBJ databases">
        <authorList>
            <person name="Sun Q."/>
            <person name="Mori K."/>
        </authorList>
    </citation>
    <scope>NUCLEOTIDE SEQUENCE [LARGE SCALE GENOMIC DNA]</scope>
    <source>
        <strain evidence="2 3">CGMCC 1.15906</strain>
    </source>
</reference>
<protein>
    <submittedName>
        <fullName evidence="2">ABC transporter permease</fullName>
    </submittedName>
</protein>
<keyword evidence="1" id="KW-1133">Transmembrane helix</keyword>
<sequence>MSVTEMNRPAGMAETGVTARHRAEAADLPPVRGQSFLLLVRTELRKSVNTRSGRVLILAIVALALAAITWQLTHLEPGRITPEFFIGPASTGVMLLLPVIGVMAMTSEWTQRTALTTFTLSPRRIRVQLAKFVSAIVLSVVVFTVVTLLALAAIPLGGAINGDGSTFTGLGGLLAGMYLTAALNVVMAAAFGAVLANTAIAIVVYFIAPTAWSLAGPALFKDNAQWLDVFGAFGRISERDLNGMLPETLTALTVWIVLPIVAGLWASSRREVK</sequence>
<feature type="transmembrane region" description="Helical" evidence="1">
    <location>
        <begin position="132"/>
        <end position="154"/>
    </location>
</feature>
<proteinExistence type="predicted"/>
<feature type="transmembrane region" description="Helical" evidence="1">
    <location>
        <begin position="174"/>
        <end position="195"/>
    </location>
</feature>
<evidence type="ECO:0000313" key="2">
    <source>
        <dbReference type="EMBL" id="MFC0627559.1"/>
    </source>
</evidence>
<dbReference type="Proteomes" id="UP001589890">
    <property type="component" value="Unassembled WGS sequence"/>
</dbReference>
<name>A0ABV6QSD9_9ACTN</name>
<evidence type="ECO:0000256" key="1">
    <source>
        <dbReference type="SAM" id="Phobius"/>
    </source>
</evidence>
<evidence type="ECO:0000313" key="3">
    <source>
        <dbReference type="Proteomes" id="UP001589890"/>
    </source>
</evidence>
<keyword evidence="1" id="KW-0812">Transmembrane</keyword>
<feature type="transmembrane region" description="Helical" evidence="1">
    <location>
        <begin position="249"/>
        <end position="267"/>
    </location>
</feature>
<feature type="transmembrane region" description="Helical" evidence="1">
    <location>
        <begin position="202"/>
        <end position="220"/>
    </location>
</feature>
<gene>
    <name evidence="2" type="ORF">ACFFGN_26035</name>
</gene>
<dbReference type="RefSeq" id="WP_380052479.1">
    <property type="nucleotide sequence ID" value="NZ_JBHLTC010000035.1"/>
</dbReference>
<dbReference type="EMBL" id="JBHLTC010000035">
    <property type="protein sequence ID" value="MFC0627559.1"/>
    <property type="molecule type" value="Genomic_DNA"/>
</dbReference>
<feature type="transmembrane region" description="Helical" evidence="1">
    <location>
        <begin position="55"/>
        <end position="72"/>
    </location>
</feature>
<keyword evidence="3" id="KW-1185">Reference proteome</keyword>